<keyword evidence="2" id="KW-0560">Oxidoreductase</keyword>
<evidence type="ECO:0000313" key="4">
    <source>
        <dbReference type="Proteomes" id="UP000245765"/>
    </source>
</evidence>
<dbReference type="FunFam" id="3.40.50.720:FF:000084">
    <property type="entry name" value="Short-chain dehydrogenase reductase"/>
    <property type="match status" value="1"/>
</dbReference>
<dbReference type="PANTHER" id="PTHR43477">
    <property type="entry name" value="DIHYDROANTICAPSIN 7-DEHYDROGENASE"/>
    <property type="match status" value="1"/>
</dbReference>
<dbReference type="PRINTS" id="PR00080">
    <property type="entry name" value="SDRFAMILY"/>
</dbReference>
<gene>
    <name evidence="3" type="ORF">DFH01_08470</name>
</gene>
<dbReference type="GO" id="GO:0016491">
    <property type="term" value="F:oxidoreductase activity"/>
    <property type="evidence" value="ECO:0007669"/>
    <property type="project" value="UniProtKB-KW"/>
</dbReference>
<dbReference type="AlphaFoldDB" id="A0A317FJ92"/>
<comment type="caution">
    <text evidence="3">The sequence shown here is derived from an EMBL/GenBank/DDBJ whole genome shotgun (WGS) entry which is preliminary data.</text>
</comment>
<dbReference type="PRINTS" id="PR00081">
    <property type="entry name" value="GDHRDH"/>
</dbReference>
<dbReference type="PANTHER" id="PTHR43477:SF1">
    <property type="entry name" value="DIHYDROANTICAPSIN 7-DEHYDROGENASE"/>
    <property type="match status" value="1"/>
</dbReference>
<evidence type="ECO:0000313" key="3">
    <source>
        <dbReference type="EMBL" id="PWS37666.1"/>
    </source>
</evidence>
<dbReference type="InterPro" id="IPR051122">
    <property type="entry name" value="SDR_DHRS6-like"/>
</dbReference>
<accession>A0A317FJ92</accession>
<reference evidence="4" key="1">
    <citation type="submission" date="2018-05" db="EMBL/GenBank/DDBJ databases">
        <authorList>
            <person name="Du Z."/>
            <person name="Wang X."/>
        </authorList>
    </citation>
    <scope>NUCLEOTIDE SEQUENCE [LARGE SCALE GENOMIC DNA]</scope>
    <source>
        <strain evidence="4">CQN31</strain>
    </source>
</reference>
<dbReference type="Pfam" id="PF13561">
    <property type="entry name" value="adh_short_C2"/>
    <property type="match status" value="1"/>
</dbReference>
<dbReference type="SUPFAM" id="SSF51735">
    <property type="entry name" value="NAD(P)-binding Rossmann-fold domains"/>
    <property type="match status" value="1"/>
</dbReference>
<evidence type="ECO:0000256" key="2">
    <source>
        <dbReference type="ARBA" id="ARBA00023002"/>
    </source>
</evidence>
<proteinExistence type="inferred from homology"/>
<dbReference type="EMBL" id="QGNA01000002">
    <property type="protein sequence ID" value="PWS37666.1"/>
    <property type="molecule type" value="Genomic_DNA"/>
</dbReference>
<organism evidence="3 4">
    <name type="scientific">Falsiroseomonas bella</name>
    <dbReference type="NCBI Taxonomy" id="2184016"/>
    <lineage>
        <taxon>Bacteria</taxon>
        <taxon>Pseudomonadati</taxon>
        <taxon>Pseudomonadota</taxon>
        <taxon>Alphaproteobacteria</taxon>
        <taxon>Acetobacterales</taxon>
        <taxon>Roseomonadaceae</taxon>
        <taxon>Falsiroseomonas</taxon>
    </lineage>
</organism>
<dbReference type="CDD" id="cd05233">
    <property type="entry name" value="SDR_c"/>
    <property type="match status" value="1"/>
</dbReference>
<protein>
    <submittedName>
        <fullName evidence="3">Oxidoreductase</fullName>
    </submittedName>
</protein>
<dbReference type="InterPro" id="IPR002347">
    <property type="entry name" value="SDR_fam"/>
</dbReference>
<name>A0A317FJ92_9PROT</name>
<comment type="similarity">
    <text evidence="1">Belongs to the short-chain dehydrogenases/reductases (SDR) family.</text>
</comment>
<dbReference type="InterPro" id="IPR036291">
    <property type="entry name" value="NAD(P)-bd_dom_sf"/>
</dbReference>
<evidence type="ECO:0000256" key="1">
    <source>
        <dbReference type="ARBA" id="ARBA00006484"/>
    </source>
</evidence>
<dbReference type="Proteomes" id="UP000245765">
    <property type="component" value="Unassembled WGS sequence"/>
</dbReference>
<dbReference type="Gene3D" id="3.40.50.720">
    <property type="entry name" value="NAD(P)-binding Rossmann-like Domain"/>
    <property type="match status" value="1"/>
</dbReference>
<keyword evidence="4" id="KW-1185">Reference proteome</keyword>
<sequence length="338" mass="35600">MAAPAAPARSTSRRRSPAVALPDSSRIWSASCVPVLLHMLDTRRKRRQAPGRRCRASSWSWCYSGRHRAAPCCGSAQAEGQRAMRFESRKVVITGAAGVYGRALAAAFAAEGATLVLTDRDPAALAAASASLPAARVTLHATDLRDDAALDLLVAAANQGEAPHVLVNNAGLYPFIPLMDATPEEYDRIMDVNLRAPFRLMQGIGRAMAAAGRGSIVNVTSSAADVIRGNGVPYGASKCALEYLTRAFAIELGPNGVRVNSARPGFAEGSAEVRMPEGYATAIRARALLPHPNRPEDFCAAVMFLCSDEAAFITGSVMDAGGGGHINRRDGASTRARS</sequence>